<organism evidence="2">
    <name type="scientific">uncultured bacterium A1Q1_fos_515</name>
    <dbReference type="NCBI Taxonomy" id="1256581"/>
    <lineage>
        <taxon>Bacteria</taxon>
        <taxon>environmental samples</taxon>
    </lineage>
</organism>
<sequence length="83" mass="8987">MATCIASEYFGFDAVEPRAEVALYQYTLRNLGYDPGAIDGYFGPMTIEAGANEIMDHTTDNAGLFIDEGVIARDAFVRLGIAC</sequence>
<evidence type="ECO:0000313" key="2">
    <source>
        <dbReference type="EMBL" id="AGC71330.1"/>
    </source>
</evidence>
<proteinExistence type="predicted"/>
<dbReference type="Gene3D" id="1.10.101.10">
    <property type="entry name" value="PGBD-like superfamily/PGBD"/>
    <property type="match status" value="1"/>
</dbReference>
<dbReference type="EMBL" id="JX649868">
    <property type="protein sequence ID" value="AGC71330.1"/>
    <property type="molecule type" value="Genomic_DNA"/>
</dbReference>
<dbReference type="InterPro" id="IPR036365">
    <property type="entry name" value="PGBD-like_sf"/>
</dbReference>
<accession>L7VYX6</accession>
<dbReference type="AlphaFoldDB" id="L7VYX6"/>
<evidence type="ECO:0000259" key="1">
    <source>
        <dbReference type="Pfam" id="PF01471"/>
    </source>
</evidence>
<reference evidence="2" key="1">
    <citation type="submission" date="2012-09" db="EMBL/GenBank/DDBJ databases">
        <title>Metagenomic Characterization of a Microbial Community in Wastewater Detects High Levels of Antibiotic Resistance.</title>
        <authorList>
            <person name="Abrams M."/>
            <person name="Caldwell A."/>
            <person name="Vandaei E."/>
            <person name="Lee W."/>
            <person name="Perrott J."/>
            <person name="Khan S.Y."/>
            <person name="Ta J."/>
            <person name="Romero D."/>
            <person name="Nguyen V."/>
            <person name="Pourmand N."/>
            <person name="Ouverney C.C."/>
        </authorList>
    </citation>
    <scope>NUCLEOTIDE SEQUENCE</scope>
</reference>
<dbReference type="InterPro" id="IPR036366">
    <property type="entry name" value="PGBDSf"/>
</dbReference>
<feature type="domain" description="Peptidoglycan binding-like" evidence="1">
    <location>
        <begin position="18"/>
        <end position="49"/>
    </location>
</feature>
<name>L7VYX6_9BACT</name>
<dbReference type="InterPro" id="IPR002477">
    <property type="entry name" value="Peptidoglycan-bd-like"/>
</dbReference>
<protein>
    <recommendedName>
        <fullName evidence="1">Peptidoglycan binding-like domain-containing protein</fullName>
    </recommendedName>
</protein>
<dbReference type="Pfam" id="PF01471">
    <property type="entry name" value="PG_binding_1"/>
    <property type="match status" value="1"/>
</dbReference>
<dbReference type="SUPFAM" id="SSF47090">
    <property type="entry name" value="PGBD-like"/>
    <property type="match status" value="1"/>
</dbReference>